<dbReference type="AlphaFoldDB" id="A0A059KKR2"/>
<dbReference type="RefSeq" id="WP_051631943.1">
    <property type="nucleotide sequence ID" value="NZ_AZRA01000061.1"/>
</dbReference>
<keyword evidence="3" id="KW-1185">Reference proteome</keyword>
<dbReference type="STRING" id="34103.SAMN05421778_101319"/>
<organism evidence="2 3">
    <name type="scientific">Sphaerotilus natans subsp. natans DSM 6575</name>
    <dbReference type="NCBI Taxonomy" id="1286631"/>
    <lineage>
        <taxon>Bacteria</taxon>
        <taxon>Pseudomonadati</taxon>
        <taxon>Pseudomonadota</taxon>
        <taxon>Betaproteobacteria</taxon>
        <taxon>Burkholderiales</taxon>
        <taxon>Sphaerotilaceae</taxon>
        <taxon>Sphaerotilus</taxon>
    </lineage>
</organism>
<evidence type="ECO:0000313" key="3">
    <source>
        <dbReference type="Proteomes" id="UP000026714"/>
    </source>
</evidence>
<feature type="region of interest" description="Disordered" evidence="1">
    <location>
        <begin position="269"/>
        <end position="293"/>
    </location>
</feature>
<evidence type="ECO:0000256" key="1">
    <source>
        <dbReference type="SAM" id="MobiDB-lite"/>
    </source>
</evidence>
<dbReference type="EMBL" id="AZRA01000061">
    <property type="protein sequence ID" value="KDB52016.1"/>
    <property type="molecule type" value="Genomic_DNA"/>
</dbReference>
<protein>
    <submittedName>
        <fullName evidence="2">Uncharacterized protein</fullName>
    </submittedName>
</protein>
<reference evidence="2 3" key="1">
    <citation type="journal article" date="2014" name="FEMS Microbiol. Ecol.">
        <title>Sphaerotilus natans encrusted with nanoball-shaped Fe(III) oxide minerals formed by nitrate-reducing mixotrophic Fe(II) oxidation.</title>
        <authorList>
            <person name="Park S."/>
            <person name="Kim D.H."/>
            <person name="Lee J.H."/>
            <person name="Hur H.G."/>
        </authorList>
    </citation>
    <scope>NUCLEOTIDE SEQUENCE [LARGE SCALE GENOMIC DNA]</scope>
    <source>
        <strain evidence="2 3">DSM 6575</strain>
    </source>
</reference>
<name>A0A059KKR2_9BURK</name>
<accession>A0A059KKR2</accession>
<feature type="compositionally biased region" description="Basic and acidic residues" evidence="1">
    <location>
        <begin position="269"/>
        <end position="283"/>
    </location>
</feature>
<proteinExistence type="predicted"/>
<evidence type="ECO:0000313" key="2">
    <source>
        <dbReference type="EMBL" id="KDB52016.1"/>
    </source>
</evidence>
<gene>
    <name evidence="2" type="ORF">X805_23860</name>
</gene>
<sequence length="293" mass="32421">MGRVTGEITYNLADRGRTAVGSSRDWDMQSAVRVINSPATQEMVEKGDMLGYLEHLPRTLFNTCRPVMGGLVGGKYVTIDHAVRTLKLKADSDGTVHHVAEFLDTEPGEVAERADRLRVGGFSSFMTAKPRTFPYVALGFFGYDYVTEPNYDENRGYARAVLDSVQGEDADEAIMVLDSIAAFSSRQSREASQLIRSMLGHVDQMTEAMAALREENDALIDRLARQSMGAAPVPVMDSVSGTRTFRQACLDQFRHVNTADLAVFAPARDHGADRPLSPEESLRRSRRNVWSAR</sequence>
<dbReference type="eggNOG" id="ENOG5032S2Z">
    <property type="taxonomic scope" value="Bacteria"/>
</dbReference>
<comment type="caution">
    <text evidence="2">The sequence shown here is derived from an EMBL/GenBank/DDBJ whole genome shotgun (WGS) entry which is preliminary data.</text>
</comment>
<dbReference type="Proteomes" id="UP000026714">
    <property type="component" value="Unassembled WGS sequence"/>
</dbReference>